<evidence type="ECO:0000256" key="5">
    <source>
        <dbReference type="PROSITE-ProRule" id="PRU10141"/>
    </source>
</evidence>
<feature type="compositionally biased region" description="Polar residues" evidence="6">
    <location>
        <begin position="706"/>
        <end position="716"/>
    </location>
</feature>
<organism evidence="9 10">
    <name type="scientific">Effrenium voratum</name>
    <dbReference type="NCBI Taxonomy" id="2562239"/>
    <lineage>
        <taxon>Eukaryota</taxon>
        <taxon>Sar</taxon>
        <taxon>Alveolata</taxon>
        <taxon>Dinophyceae</taxon>
        <taxon>Suessiales</taxon>
        <taxon>Symbiodiniaceae</taxon>
        <taxon>Effrenium</taxon>
    </lineage>
</organism>
<dbReference type="Proteomes" id="UP001178507">
    <property type="component" value="Unassembled WGS sequence"/>
</dbReference>
<comment type="caution">
    <text evidence="9">The sequence shown here is derived from an EMBL/GenBank/DDBJ whole genome shotgun (WGS) entry which is preliminary data.</text>
</comment>
<feature type="compositionally biased region" description="Basic residues" evidence="6">
    <location>
        <begin position="696"/>
        <end position="705"/>
    </location>
</feature>
<evidence type="ECO:0000256" key="2">
    <source>
        <dbReference type="ARBA" id="ARBA00022741"/>
    </source>
</evidence>
<accession>A0AA36NA73</accession>
<feature type="domain" description="Protein kinase" evidence="7">
    <location>
        <begin position="780"/>
        <end position="1041"/>
    </location>
</feature>
<dbReference type="InterPro" id="IPR050538">
    <property type="entry name" value="MAP_kinase_kinase_kinase"/>
</dbReference>
<dbReference type="CDD" id="cd06606">
    <property type="entry name" value="STKc_MAPKKK"/>
    <property type="match status" value="1"/>
</dbReference>
<dbReference type="PROSITE" id="PS00107">
    <property type="entry name" value="PROTEIN_KINASE_ATP"/>
    <property type="match status" value="1"/>
</dbReference>
<evidence type="ECO:0000313" key="9">
    <source>
        <dbReference type="EMBL" id="CAJ1404840.1"/>
    </source>
</evidence>
<dbReference type="GO" id="GO:0004672">
    <property type="term" value="F:protein kinase activity"/>
    <property type="evidence" value="ECO:0007669"/>
    <property type="project" value="InterPro"/>
</dbReference>
<evidence type="ECO:0000313" key="10">
    <source>
        <dbReference type="Proteomes" id="UP001178507"/>
    </source>
</evidence>
<dbReference type="PROSITE" id="PS00108">
    <property type="entry name" value="PROTEIN_KINASE_ST"/>
    <property type="match status" value="1"/>
</dbReference>
<sequence length="1370" mass="146226">MVVRVHTMQRRNSRPVVSLQLPVDYSFYRFSVSKTRGDADHAEVADLILEDEAGQPIDLLSPKNVLQARLDGPEVGASSGNVDPCIDGSPDTSCVLEVGQSIVLQLAEGQQVGSYGFKTAAENSTWVRAGDPVSFDLAGSMDGSSWKDLSVKRVETPGGPGLTVGPYVVADPSLKHTHVESHEASVSIPREMPAPEIPVDFANEAAPAKVSGFPGAMPIPSAPMAMPPAMPPAATRDSSASSKVVEAVVAASRKANLPVAEEMASAAAAAAAARNLPMDASPEAIAEAAAECGLSPVLVSKLAPSLGTVDPQYYGAILAVWHAVGMATRDADSKAPVKVVKVVDAAADAGLSVEQQAEAAAAAAVASVAAMTTTGPAAVISEALQAAEDAGLSLKKQTGMAAVLDAESTEEKQAMVKVLKAAAIFTTPPPEQLADYDGENPAAKIVAETVTQVLNDVPVSPQKKLQVISAAAASAQAAYEHSTTTTTYDGVKMVVEAAEEAGIKDIYKLKKVKEEAMTMTPEKQQAAARSLRAAAHDFATTPQPDVGLPAAERVSKVVKAAAAAGMTEKQQAEIAAAAVVASAQAVPGVTPISQDQGISNLVQAAKKLGLSTAEQDALMHAGTGLSDDEINSVVSSKVGAQAGVCLICLPVALVPRIRALWRERCASRARRTKTCPALEADALAARQDLEAEGTTRRHARRKQRTKTCPSSALQNIQEDREATSATMRLQRRMDSPQSEAKPCSPHSSTSESLPEVSASAVHTPSTSASTPGACLMIQNWRSGAQIGQGSYGSVARALDIDNGYIFAVKKSTVTQSDEEDRKYLAKLREELDILRSLRHPNIICYLGHEYTGGTLYIFMELAEGGSLAKLLKEFGALEGPLLRNTILGMLQGLVYLHTRNPVVVHRDIKSANVLLDLDFNVKLADFGCSKQCIDMSTSFRATGSFMWMAPEVILEKEGYGRKADIWSFGCTAVEAITAHPPWGKGVIDGLMSAMRIIGYSEQMPPIPEAATPCLKSLLQSCLQRSPDMRPAASELLSHEYFVPVKARARAAMSWGLGAVIPSAPHLTQQVLQPADKVAQAATFFFFFAAAKMCDVSDDERPRPQVSKFETPQTVTIGQAQAASDAMEEDGDDEPFETEDDAWAGEDRREDVLQCRALGERALRSGDVAEGIRLLEKAMRLGGDSCPGLEDTLRAACAMEQAAPVAAKELREERPQLNGGMVEDRYAWSQNKETVEINLFVPEDAKAKDMKVDVSETHLNISMASRPLLCGEWEFKVAPEEDPDWELKSCHGRRALRLQVRKAAMPGGMSVAVWWSRVLKGEPAIDVKGIEGRKRDRDKSEEFQKAWSDAHAMFKESVKNRQPILIPTEAD</sequence>
<dbReference type="Gene3D" id="1.10.510.10">
    <property type="entry name" value="Transferase(Phosphotransferase) domain 1"/>
    <property type="match status" value="1"/>
</dbReference>
<dbReference type="SUPFAM" id="SSF49764">
    <property type="entry name" value="HSP20-like chaperones"/>
    <property type="match status" value="1"/>
</dbReference>
<feature type="domain" description="CS" evidence="8">
    <location>
        <begin position="1220"/>
        <end position="1318"/>
    </location>
</feature>
<gene>
    <name evidence="9" type="ORF">EVOR1521_LOCUS27217</name>
</gene>
<dbReference type="Pfam" id="PF04969">
    <property type="entry name" value="CS"/>
    <property type="match status" value="1"/>
</dbReference>
<dbReference type="InterPro" id="IPR008978">
    <property type="entry name" value="HSP20-like_chaperone"/>
</dbReference>
<keyword evidence="1" id="KW-0808">Transferase</keyword>
<dbReference type="SUPFAM" id="SSF56112">
    <property type="entry name" value="Protein kinase-like (PK-like)"/>
    <property type="match status" value="1"/>
</dbReference>
<protein>
    <submittedName>
        <fullName evidence="9">Uncharacterized protein</fullName>
    </submittedName>
</protein>
<dbReference type="EMBL" id="CAUJNA010003557">
    <property type="protein sequence ID" value="CAJ1404840.1"/>
    <property type="molecule type" value="Genomic_DNA"/>
</dbReference>
<dbReference type="PANTHER" id="PTHR48016">
    <property type="entry name" value="MAP KINASE KINASE KINASE SSK2-RELATED-RELATED"/>
    <property type="match status" value="1"/>
</dbReference>
<dbReference type="InterPro" id="IPR007052">
    <property type="entry name" value="CS_dom"/>
</dbReference>
<dbReference type="SMART" id="SM00220">
    <property type="entry name" value="S_TKc"/>
    <property type="match status" value="1"/>
</dbReference>
<dbReference type="Gene3D" id="2.60.40.790">
    <property type="match status" value="1"/>
</dbReference>
<dbReference type="PROSITE" id="PS50011">
    <property type="entry name" value="PROTEIN_KINASE_DOM"/>
    <property type="match status" value="1"/>
</dbReference>
<dbReference type="Pfam" id="PF00069">
    <property type="entry name" value="Pkinase"/>
    <property type="match status" value="1"/>
</dbReference>
<keyword evidence="4 5" id="KW-0067">ATP-binding</keyword>
<proteinExistence type="predicted"/>
<evidence type="ECO:0000256" key="6">
    <source>
        <dbReference type="SAM" id="MobiDB-lite"/>
    </source>
</evidence>
<name>A0AA36NA73_9DINO</name>
<evidence type="ECO:0000259" key="7">
    <source>
        <dbReference type="PROSITE" id="PS50011"/>
    </source>
</evidence>
<evidence type="ECO:0000256" key="3">
    <source>
        <dbReference type="ARBA" id="ARBA00022777"/>
    </source>
</evidence>
<keyword evidence="10" id="KW-1185">Reference proteome</keyword>
<dbReference type="InterPro" id="IPR008271">
    <property type="entry name" value="Ser/Thr_kinase_AS"/>
</dbReference>
<feature type="compositionally biased region" description="Polar residues" evidence="6">
    <location>
        <begin position="760"/>
        <end position="769"/>
    </location>
</feature>
<keyword evidence="3" id="KW-0418">Kinase</keyword>
<dbReference type="InterPro" id="IPR011009">
    <property type="entry name" value="Kinase-like_dom_sf"/>
</dbReference>
<dbReference type="PROSITE" id="PS51203">
    <property type="entry name" value="CS"/>
    <property type="match status" value="1"/>
</dbReference>
<dbReference type="GO" id="GO:0005524">
    <property type="term" value="F:ATP binding"/>
    <property type="evidence" value="ECO:0007669"/>
    <property type="project" value="UniProtKB-UniRule"/>
</dbReference>
<keyword evidence="2 5" id="KW-0547">Nucleotide-binding</keyword>
<evidence type="ECO:0000259" key="8">
    <source>
        <dbReference type="PROSITE" id="PS51203"/>
    </source>
</evidence>
<dbReference type="InterPro" id="IPR017441">
    <property type="entry name" value="Protein_kinase_ATP_BS"/>
</dbReference>
<dbReference type="InterPro" id="IPR000719">
    <property type="entry name" value="Prot_kinase_dom"/>
</dbReference>
<feature type="binding site" evidence="5">
    <location>
        <position position="810"/>
    </location>
    <ligand>
        <name>ATP</name>
        <dbReference type="ChEBI" id="CHEBI:30616"/>
    </ligand>
</feature>
<evidence type="ECO:0000256" key="1">
    <source>
        <dbReference type="ARBA" id="ARBA00022679"/>
    </source>
</evidence>
<feature type="region of interest" description="Disordered" evidence="6">
    <location>
        <begin position="689"/>
        <end position="769"/>
    </location>
</feature>
<reference evidence="9" key="1">
    <citation type="submission" date="2023-08" db="EMBL/GenBank/DDBJ databases">
        <authorList>
            <person name="Chen Y."/>
            <person name="Shah S."/>
            <person name="Dougan E. K."/>
            <person name="Thang M."/>
            <person name="Chan C."/>
        </authorList>
    </citation>
    <scope>NUCLEOTIDE SEQUENCE</scope>
</reference>
<evidence type="ECO:0000256" key="4">
    <source>
        <dbReference type="ARBA" id="ARBA00022840"/>
    </source>
</evidence>